<dbReference type="PANTHER" id="PTHR11860:SF118">
    <property type="entry name" value="CMRF35-LIKE MOLECULE 3-RELATED"/>
    <property type="match status" value="1"/>
</dbReference>
<comment type="subcellular location">
    <subcellularLocation>
        <location evidence="1">Membrane</location>
    </subcellularLocation>
</comment>
<dbReference type="SUPFAM" id="SSF48726">
    <property type="entry name" value="Immunoglobulin"/>
    <property type="match status" value="2"/>
</dbReference>
<dbReference type="Proteomes" id="UP000694558">
    <property type="component" value="Chromosome 15"/>
</dbReference>
<reference evidence="6" key="2">
    <citation type="submission" date="2025-08" db="UniProtKB">
        <authorList>
            <consortium name="Ensembl"/>
        </authorList>
    </citation>
    <scope>IDENTIFICATION</scope>
</reference>
<evidence type="ECO:0000256" key="4">
    <source>
        <dbReference type="SAM" id="Phobius"/>
    </source>
</evidence>
<dbReference type="InterPro" id="IPR036179">
    <property type="entry name" value="Ig-like_dom_sf"/>
</dbReference>
<keyword evidence="2 4" id="KW-0812">Transmembrane</keyword>
<feature type="domain" description="Immunoglobulin" evidence="5">
    <location>
        <begin position="146"/>
        <end position="231"/>
    </location>
</feature>
<protein>
    <recommendedName>
        <fullName evidence="5">Immunoglobulin domain-containing protein</fullName>
    </recommendedName>
</protein>
<dbReference type="Gene3D" id="2.60.40.10">
    <property type="entry name" value="Immunoglobulins"/>
    <property type="match status" value="2"/>
</dbReference>
<dbReference type="InterPro" id="IPR050671">
    <property type="entry name" value="CD300_family_receptors"/>
</dbReference>
<dbReference type="InterPro" id="IPR013783">
    <property type="entry name" value="Ig-like_fold"/>
</dbReference>
<dbReference type="AlphaFoldDB" id="A0A8D3BGC1"/>
<feature type="domain" description="Immunoglobulin" evidence="5">
    <location>
        <begin position="39"/>
        <end position="137"/>
    </location>
</feature>
<evidence type="ECO:0000259" key="5">
    <source>
        <dbReference type="SMART" id="SM00409"/>
    </source>
</evidence>
<dbReference type="GO" id="GO:0004888">
    <property type="term" value="F:transmembrane signaling receptor activity"/>
    <property type="evidence" value="ECO:0007669"/>
    <property type="project" value="TreeGrafter"/>
</dbReference>
<evidence type="ECO:0000256" key="1">
    <source>
        <dbReference type="ARBA" id="ARBA00004370"/>
    </source>
</evidence>
<evidence type="ECO:0000313" key="6">
    <source>
        <dbReference type="Ensembl" id="ENSSMAP00000033762.2"/>
    </source>
</evidence>
<evidence type="ECO:0000256" key="2">
    <source>
        <dbReference type="ARBA" id="ARBA00022692"/>
    </source>
</evidence>
<evidence type="ECO:0000256" key="3">
    <source>
        <dbReference type="ARBA" id="ARBA00023136"/>
    </source>
</evidence>
<dbReference type="PANTHER" id="PTHR11860">
    <property type="entry name" value="POLYMERIC-IMMUNOGLOBULIN RECEPTOR"/>
    <property type="match status" value="1"/>
</dbReference>
<proteinExistence type="predicted"/>
<organism evidence="6 7">
    <name type="scientific">Scophthalmus maximus</name>
    <name type="common">Turbot</name>
    <name type="synonym">Psetta maxima</name>
    <dbReference type="NCBI Taxonomy" id="52904"/>
    <lineage>
        <taxon>Eukaryota</taxon>
        <taxon>Metazoa</taxon>
        <taxon>Chordata</taxon>
        <taxon>Craniata</taxon>
        <taxon>Vertebrata</taxon>
        <taxon>Euteleostomi</taxon>
        <taxon>Actinopterygii</taxon>
        <taxon>Neopterygii</taxon>
        <taxon>Teleostei</taxon>
        <taxon>Neoteleostei</taxon>
        <taxon>Acanthomorphata</taxon>
        <taxon>Carangaria</taxon>
        <taxon>Pleuronectiformes</taxon>
        <taxon>Pleuronectoidei</taxon>
        <taxon>Scophthalmidae</taxon>
        <taxon>Scophthalmus</taxon>
    </lineage>
</organism>
<reference evidence="6" key="1">
    <citation type="submission" date="2023-05" db="EMBL/GenBank/DDBJ databases">
        <title>High-quality long-read genome of Scophthalmus maximus.</title>
        <authorList>
            <person name="Lien S."/>
            <person name="Martinez P."/>
        </authorList>
    </citation>
    <scope>NUCLEOTIDE SEQUENCE [LARGE SCALE GENOMIC DNA]</scope>
</reference>
<name>A0A8D3BGC1_SCOMX</name>
<dbReference type="SMART" id="SM00409">
    <property type="entry name" value="IG"/>
    <property type="match status" value="2"/>
</dbReference>
<dbReference type="GeneTree" id="ENSGT00950000182977"/>
<evidence type="ECO:0000313" key="7">
    <source>
        <dbReference type="Proteomes" id="UP000694558"/>
    </source>
</evidence>
<dbReference type="InterPro" id="IPR003599">
    <property type="entry name" value="Ig_sub"/>
</dbReference>
<sequence>MISVAVHYCLVCSLTNMAVHLSLLLILSGLTGIHSMTTVRKVSVKAGDSITIPCPYDSEYTNRIKYLCQGNKWPYCSVAVKTNQPGRLGRFSISDDTKQRIFSVTVKDLYYTDTHFWCVVEIDWGKDVAESFLLSVTNTPSLSVDHQEVTGFNGDDITINCYHSNNGEGKWCRLGGDCVTTSSGSIAGARVNISARDHFFTVTMSGLTSESTGWYLCIKGDLQMPVHVNVTERSITSKCYNCKRFIIPLSLLSFVVTVVIFLVFIGKSKSVLNFGSFNNAQTIC</sequence>
<dbReference type="Ensembl" id="ENSSMAT00000034187.2">
    <property type="protein sequence ID" value="ENSSMAP00000033762.2"/>
    <property type="gene ID" value="ENSSMAG00000020658.2"/>
</dbReference>
<dbReference type="GO" id="GO:0005886">
    <property type="term" value="C:plasma membrane"/>
    <property type="evidence" value="ECO:0007669"/>
    <property type="project" value="TreeGrafter"/>
</dbReference>
<accession>A0A8D3BGC1</accession>
<feature type="transmembrane region" description="Helical" evidence="4">
    <location>
        <begin position="245"/>
        <end position="265"/>
    </location>
</feature>
<keyword evidence="4" id="KW-1133">Transmembrane helix</keyword>
<keyword evidence="3 4" id="KW-0472">Membrane</keyword>